<dbReference type="Proteomes" id="UP000886858">
    <property type="component" value="Unassembled WGS sequence"/>
</dbReference>
<evidence type="ECO:0000256" key="3">
    <source>
        <dbReference type="ARBA" id="ARBA00023163"/>
    </source>
</evidence>
<feature type="domain" description="HTH lacI-type" evidence="4">
    <location>
        <begin position="2"/>
        <end position="56"/>
    </location>
</feature>
<dbReference type="EMBL" id="DWYY01000061">
    <property type="protein sequence ID" value="HJA92641.1"/>
    <property type="molecule type" value="Genomic_DNA"/>
</dbReference>
<comment type="caution">
    <text evidence="5">The sequence shown here is derived from an EMBL/GenBank/DDBJ whole genome shotgun (WGS) entry which is preliminary data.</text>
</comment>
<dbReference type="InterPro" id="IPR010982">
    <property type="entry name" value="Lambda_DNA-bd_dom_sf"/>
</dbReference>
<gene>
    <name evidence="5" type="ORF">H9717_05940</name>
</gene>
<dbReference type="PANTHER" id="PTHR30146">
    <property type="entry name" value="LACI-RELATED TRANSCRIPTIONAL REPRESSOR"/>
    <property type="match status" value="1"/>
</dbReference>
<dbReference type="PROSITE" id="PS50932">
    <property type="entry name" value="HTH_LACI_2"/>
    <property type="match status" value="1"/>
</dbReference>
<keyword evidence="3" id="KW-0804">Transcription</keyword>
<proteinExistence type="predicted"/>
<dbReference type="InterPro" id="IPR028082">
    <property type="entry name" value="Peripla_BP_I"/>
</dbReference>
<dbReference type="GO" id="GO:0003700">
    <property type="term" value="F:DNA-binding transcription factor activity"/>
    <property type="evidence" value="ECO:0007669"/>
    <property type="project" value="TreeGrafter"/>
</dbReference>
<dbReference type="SMART" id="SM00354">
    <property type="entry name" value="HTH_LACI"/>
    <property type="match status" value="1"/>
</dbReference>
<keyword evidence="2 5" id="KW-0238">DNA-binding</keyword>
<dbReference type="AlphaFoldDB" id="A0A9D2L0V1"/>
<evidence type="ECO:0000313" key="5">
    <source>
        <dbReference type="EMBL" id="HJA92641.1"/>
    </source>
</evidence>
<dbReference type="Pfam" id="PF00356">
    <property type="entry name" value="LacI"/>
    <property type="match status" value="1"/>
</dbReference>
<dbReference type="CDD" id="cd01392">
    <property type="entry name" value="HTH_LacI"/>
    <property type="match status" value="1"/>
</dbReference>
<evidence type="ECO:0000259" key="4">
    <source>
        <dbReference type="PROSITE" id="PS50932"/>
    </source>
</evidence>
<protein>
    <submittedName>
        <fullName evidence="5">LacI family DNA-binding transcriptional regulator</fullName>
    </submittedName>
</protein>
<dbReference type="InterPro" id="IPR046335">
    <property type="entry name" value="LacI/GalR-like_sensor"/>
</dbReference>
<dbReference type="Gene3D" id="3.40.50.2300">
    <property type="match status" value="2"/>
</dbReference>
<dbReference type="CDD" id="cd06284">
    <property type="entry name" value="PBP1_LacI-like"/>
    <property type="match status" value="1"/>
</dbReference>
<organism evidence="5 6">
    <name type="scientific">Candidatus Eisenbergiella merdipullorum</name>
    <dbReference type="NCBI Taxonomy" id="2838553"/>
    <lineage>
        <taxon>Bacteria</taxon>
        <taxon>Bacillati</taxon>
        <taxon>Bacillota</taxon>
        <taxon>Clostridia</taxon>
        <taxon>Lachnospirales</taxon>
        <taxon>Lachnospiraceae</taxon>
        <taxon>Eisenbergiella</taxon>
    </lineage>
</organism>
<dbReference type="Pfam" id="PF13377">
    <property type="entry name" value="Peripla_BP_3"/>
    <property type="match status" value="1"/>
</dbReference>
<dbReference type="GO" id="GO:0000976">
    <property type="term" value="F:transcription cis-regulatory region binding"/>
    <property type="evidence" value="ECO:0007669"/>
    <property type="project" value="TreeGrafter"/>
</dbReference>
<dbReference type="Gene3D" id="1.10.260.40">
    <property type="entry name" value="lambda repressor-like DNA-binding domains"/>
    <property type="match status" value="1"/>
</dbReference>
<dbReference type="PANTHER" id="PTHR30146:SF109">
    <property type="entry name" value="HTH-TYPE TRANSCRIPTIONAL REGULATOR GALS"/>
    <property type="match status" value="1"/>
</dbReference>
<reference evidence="5" key="1">
    <citation type="journal article" date="2021" name="PeerJ">
        <title>Extensive microbial diversity within the chicken gut microbiome revealed by metagenomics and culture.</title>
        <authorList>
            <person name="Gilroy R."/>
            <person name="Ravi A."/>
            <person name="Getino M."/>
            <person name="Pursley I."/>
            <person name="Horton D.L."/>
            <person name="Alikhan N.F."/>
            <person name="Baker D."/>
            <person name="Gharbi K."/>
            <person name="Hall N."/>
            <person name="Watson M."/>
            <person name="Adriaenssens E.M."/>
            <person name="Foster-Nyarko E."/>
            <person name="Jarju S."/>
            <person name="Secka A."/>
            <person name="Antonio M."/>
            <person name="Oren A."/>
            <person name="Chaudhuri R.R."/>
            <person name="La Ragione R."/>
            <person name="Hildebrand F."/>
            <person name="Pallen M.J."/>
        </authorList>
    </citation>
    <scope>NUCLEOTIDE SEQUENCE</scope>
    <source>
        <strain evidence="5">CHK179-7159</strain>
    </source>
</reference>
<sequence>MATIKQVAAAAGVSVATVSRYFNTPEQLSEQTRERVRRAVEQLTYYPSALGRNLRTSQTRKILVILPTISNPFYSRIITGMEEVAEKNGYSVLTCTTGGNPESEKNKLKMLYDRFVDGAVFFSTSLSRRQFDRLALEYPVVQCCEYQEGSAAGAVSIDNEQAAYEAVRYLLELGHRRVALVNSNNRFESSILREKGYRRALKEYGLSVREEYIRRGTYGFHNGEESLHHFLSLKEPPTAVFTVADSIAVGVIHAALEQGLQVGKAYSVIGFDDTSLARMYRPGITSVAQPRKELGEAAARLLLRRFQASPKSGELIFLPHRLVIRESTEG</sequence>
<evidence type="ECO:0000256" key="1">
    <source>
        <dbReference type="ARBA" id="ARBA00023015"/>
    </source>
</evidence>
<name>A0A9D2L0V1_9FIRM</name>
<reference evidence="5" key="2">
    <citation type="submission" date="2021-04" db="EMBL/GenBank/DDBJ databases">
        <authorList>
            <person name="Gilroy R."/>
        </authorList>
    </citation>
    <scope>NUCLEOTIDE SEQUENCE</scope>
    <source>
        <strain evidence="5">CHK179-7159</strain>
    </source>
</reference>
<keyword evidence="1" id="KW-0805">Transcription regulation</keyword>
<dbReference type="SUPFAM" id="SSF47413">
    <property type="entry name" value="lambda repressor-like DNA-binding domains"/>
    <property type="match status" value="1"/>
</dbReference>
<accession>A0A9D2L0V1</accession>
<evidence type="ECO:0000256" key="2">
    <source>
        <dbReference type="ARBA" id="ARBA00023125"/>
    </source>
</evidence>
<evidence type="ECO:0000313" key="6">
    <source>
        <dbReference type="Proteomes" id="UP000886858"/>
    </source>
</evidence>
<dbReference type="InterPro" id="IPR000843">
    <property type="entry name" value="HTH_LacI"/>
</dbReference>
<dbReference type="SUPFAM" id="SSF53822">
    <property type="entry name" value="Periplasmic binding protein-like I"/>
    <property type="match status" value="1"/>
</dbReference>